<organism evidence="2 3">
    <name type="scientific">Chitinimonas taiwanensis DSM 18899</name>
    <dbReference type="NCBI Taxonomy" id="1121279"/>
    <lineage>
        <taxon>Bacteria</taxon>
        <taxon>Pseudomonadati</taxon>
        <taxon>Pseudomonadota</taxon>
        <taxon>Betaproteobacteria</taxon>
        <taxon>Neisseriales</taxon>
        <taxon>Chitinibacteraceae</taxon>
        <taxon>Chitinimonas</taxon>
    </lineage>
</organism>
<dbReference type="AlphaFoldDB" id="A0A1K2HQ39"/>
<keyword evidence="1" id="KW-0812">Transmembrane</keyword>
<keyword evidence="3" id="KW-1185">Reference proteome</keyword>
<proteinExistence type="predicted"/>
<evidence type="ECO:0000256" key="1">
    <source>
        <dbReference type="SAM" id="Phobius"/>
    </source>
</evidence>
<reference evidence="2 3" key="1">
    <citation type="submission" date="2016-11" db="EMBL/GenBank/DDBJ databases">
        <authorList>
            <person name="Jaros S."/>
            <person name="Januszkiewicz K."/>
            <person name="Wedrychowicz H."/>
        </authorList>
    </citation>
    <scope>NUCLEOTIDE SEQUENCE [LARGE SCALE GENOMIC DNA]</scope>
    <source>
        <strain evidence="2 3">DSM 18899</strain>
    </source>
</reference>
<keyword evidence="1" id="KW-1133">Transmembrane helix</keyword>
<feature type="transmembrane region" description="Helical" evidence="1">
    <location>
        <begin position="57"/>
        <end position="79"/>
    </location>
</feature>
<evidence type="ECO:0000313" key="3">
    <source>
        <dbReference type="Proteomes" id="UP000186513"/>
    </source>
</evidence>
<dbReference type="STRING" id="1121279.SAMN02745887_03200"/>
<name>A0A1K2HQ39_9NEIS</name>
<dbReference type="EMBL" id="FPKR01000013">
    <property type="protein sequence ID" value="SFZ78805.1"/>
    <property type="molecule type" value="Genomic_DNA"/>
</dbReference>
<gene>
    <name evidence="2" type="ORF">SAMN02745887_03200</name>
</gene>
<dbReference type="Proteomes" id="UP000186513">
    <property type="component" value="Unassembled WGS sequence"/>
</dbReference>
<accession>A0A1K2HQ39</accession>
<keyword evidence="1" id="KW-0472">Membrane</keyword>
<sequence length="214" mass="23878">MIPRCFIPHPPPLPGQISRVQAPPRRKSKLHELGGSLAIARSLADLRHPSIRKHAGFSYLALLIFIGILGLSATATLTLGSIAQRRTAEEELLWVGNAYRRAILSYYEAMPEGMRRYPPSLDELLLDARQLKPRRHLRQRYLDPINASPDWLLIRHSDGGIMAIASRSSATPIKLDLFAPENTDFKGRQHYHDWVFVARPARNTGPGTTPAPAG</sequence>
<evidence type="ECO:0000313" key="2">
    <source>
        <dbReference type="EMBL" id="SFZ78805.1"/>
    </source>
</evidence>
<protein>
    <submittedName>
        <fullName evidence="2">Type II secretory pathway, pseudopilin PulG</fullName>
    </submittedName>
</protein>